<feature type="binding site" evidence="7">
    <location>
        <position position="98"/>
    </location>
    <ligand>
        <name>Fe cation</name>
        <dbReference type="ChEBI" id="CHEBI:24875"/>
    </ligand>
</feature>
<evidence type="ECO:0000256" key="6">
    <source>
        <dbReference type="ARBA" id="ARBA00023004"/>
    </source>
</evidence>
<keyword evidence="4 7" id="KW-0223">Dioxygenase</keyword>
<evidence type="ECO:0000256" key="1">
    <source>
        <dbReference type="ARBA" id="ARBA00001961"/>
    </source>
</evidence>
<dbReference type="NCBIfam" id="NF003975">
    <property type="entry name" value="PRK05467.1-4"/>
    <property type="match status" value="1"/>
</dbReference>
<comment type="cofactor">
    <cofactor evidence="7">
        <name>Fe(2+)</name>
        <dbReference type="ChEBI" id="CHEBI:29033"/>
    </cofactor>
    <text evidence="7">Binds 1 Fe(2+) ion per subunit.</text>
</comment>
<dbReference type="Pfam" id="PF13640">
    <property type="entry name" value="2OG-FeII_Oxy_3"/>
    <property type="match status" value="1"/>
</dbReference>
<dbReference type="GO" id="GO:0016706">
    <property type="term" value="F:2-oxoglutarate-dependent dioxygenase activity"/>
    <property type="evidence" value="ECO:0007669"/>
    <property type="project" value="UniProtKB-UniRule"/>
</dbReference>
<comment type="cofactor">
    <cofactor evidence="1 7">
        <name>L-ascorbate</name>
        <dbReference type="ChEBI" id="CHEBI:38290"/>
    </cofactor>
</comment>
<dbReference type="InterPro" id="IPR006620">
    <property type="entry name" value="Pro_4_hyd_alph"/>
</dbReference>
<dbReference type="PROSITE" id="PS51471">
    <property type="entry name" value="FE2OG_OXY"/>
    <property type="match status" value="1"/>
</dbReference>
<dbReference type="NCBIfam" id="NF003974">
    <property type="entry name" value="PRK05467.1-3"/>
    <property type="match status" value="1"/>
</dbReference>
<feature type="domain" description="Fe2OG dioxygenase" evidence="8">
    <location>
        <begin position="78"/>
        <end position="176"/>
    </location>
</feature>
<keyword evidence="3 7" id="KW-0847">Vitamin C</keyword>
<dbReference type="EC" id="1.14.11.-" evidence="9"/>
<evidence type="ECO:0000256" key="4">
    <source>
        <dbReference type="ARBA" id="ARBA00022964"/>
    </source>
</evidence>
<dbReference type="HAMAP" id="MF_00657">
    <property type="entry name" value="Hydroxyl_YbiX"/>
    <property type="match status" value="1"/>
</dbReference>
<dbReference type="AlphaFoldDB" id="A0A6I6MTD7"/>
<evidence type="ECO:0000313" key="10">
    <source>
        <dbReference type="Proteomes" id="UP000431269"/>
    </source>
</evidence>
<gene>
    <name evidence="9" type="ORF">DSM104635_02893</name>
</gene>
<dbReference type="InterPro" id="IPR044862">
    <property type="entry name" value="Pro_4_hyd_alph_FE2OG_OXY"/>
</dbReference>
<dbReference type="GO" id="GO:0031418">
    <property type="term" value="F:L-ascorbic acid binding"/>
    <property type="evidence" value="ECO:0007669"/>
    <property type="project" value="UniProtKB-KW"/>
</dbReference>
<keyword evidence="6 7" id="KW-0408">Iron</keyword>
<evidence type="ECO:0000256" key="3">
    <source>
        <dbReference type="ARBA" id="ARBA00022896"/>
    </source>
</evidence>
<name>A0A6I6MTD7_9CAUL</name>
<evidence type="ECO:0000313" key="9">
    <source>
        <dbReference type="EMBL" id="QGZ96037.1"/>
    </source>
</evidence>
<keyword evidence="5 7" id="KW-0560">Oxidoreductase</keyword>
<evidence type="ECO:0000256" key="7">
    <source>
        <dbReference type="HAMAP-Rule" id="MF_00657"/>
    </source>
</evidence>
<dbReference type="KEGG" id="tsv:DSM104635_02893"/>
<feature type="binding site" evidence="7">
    <location>
        <position position="157"/>
    </location>
    <ligand>
        <name>Fe cation</name>
        <dbReference type="ChEBI" id="CHEBI:24875"/>
    </ligand>
</feature>
<keyword evidence="10" id="KW-1185">Reference proteome</keyword>
<dbReference type="InterPro" id="IPR005123">
    <property type="entry name" value="Oxoglu/Fe-dep_dioxygenase_dom"/>
</dbReference>
<dbReference type="RefSeq" id="WP_158766853.1">
    <property type="nucleotide sequence ID" value="NZ_CP047045.1"/>
</dbReference>
<sequence>MSLILQGVLPAEDVARVRADLDGVVWSSGKRTAGAAARGVKENLQADGSDPKVRALEQFVAEALRRHPMFDIAARPARVTRLMFSRYEPGMTYGAHADDALMGPSEDKLRTDLAFTIFLADRASYEGGALVVTTALGEQEIALEAGDAILYPAGSIHYVAPVTRGARLAAVGWVQSFIADPGQRELLFDLSVTRARLAQAGVAREDLLPLDKSISNLMRMWARG</sequence>
<dbReference type="Gene3D" id="2.60.120.620">
    <property type="entry name" value="q2cbj1_9rhob like domain"/>
    <property type="match status" value="1"/>
</dbReference>
<feature type="binding site" evidence="7">
    <location>
        <position position="167"/>
    </location>
    <ligand>
        <name>2-oxoglutarate</name>
        <dbReference type="ChEBI" id="CHEBI:16810"/>
    </ligand>
</feature>
<feature type="binding site" evidence="7">
    <location>
        <position position="96"/>
    </location>
    <ligand>
        <name>Fe cation</name>
        <dbReference type="ChEBI" id="CHEBI:24875"/>
    </ligand>
</feature>
<reference evidence="10" key="1">
    <citation type="submission" date="2019-12" db="EMBL/GenBank/DDBJ databases">
        <title>Complete genome of Terracaulis silvestris 0127_4.</title>
        <authorList>
            <person name="Vieira S."/>
            <person name="Riedel T."/>
            <person name="Sproer C."/>
            <person name="Pascual J."/>
            <person name="Boedeker C."/>
            <person name="Overmann J."/>
        </authorList>
    </citation>
    <scope>NUCLEOTIDE SEQUENCE [LARGE SCALE GENOMIC DNA]</scope>
    <source>
        <strain evidence="10">0127_4</strain>
    </source>
</reference>
<evidence type="ECO:0000256" key="2">
    <source>
        <dbReference type="ARBA" id="ARBA00022723"/>
    </source>
</evidence>
<dbReference type="GO" id="GO:0005506">
    <property type="term" value="F:iron ion binding"/>
    <property type="evidence" value="ECO:0007669"/>
    <property type="project" value="UniProtKB-UniRule"/>
</dbReference>
<dbReference type="EMBL" id="CP047045">
    <property type="protein sequence ID" value="QGZ96037.1"/>
    <property type="molecule type" value="Genomic_DNA"/>
</dbReference>
<dbReference type="PANTHER" id="PTHR41536">
    <property type="entry name" value="PKHD-TYPE HYDROXYLASE YBIX"/>
    <property type="match status" value="1"/>
</dbReference>
<dbReference type="GO" id="GO:0006879">
    <property type="term" value="P:intracellular iron ion homeostasis"/>
    <property type="evidence" value="ECO:0007669"/>
    <property type="project" value="TreeGrafter"/>
</dbReference>
<proteinExistence type="inferred from homology"/>
<dbReference type="InterPro" id="IPR023550">
    <property type="entry name" value="PKHD_hydroxylase"/>
</dbReference>
<dbReference type="Gene3D" id="4.10.860.20">
    <property type="entry name" value="Rabenosyn, Rab binding domain"/>
    <property type="match status" value="1"/>
</dbReference>
<accession>A0A6I6MTD7</accession>
<evidence type="ECO:0000256" key="5">
    <source>
        <dbReference type="ARBA" id="ARBA00023002"/>
    </source>
</evidence>
<dbReference type="Proteomes" id="UP000431269">
    <property type="component" value="Chromosome"/>
</dbReference>
<dbReference type="GO" id="GO:0006974">
    <property type="term" value="P:DNA damage response"/>
    <property type="evidence" value="ECO:0007669"/>
    <property type="project" value="TreeGrafter"/>
</dbReference>
<dbReference type="PANTHER" id="PTHR41536:SF1">
    <property type="entry name" value="PKHD-TYPE HYDROXYLASE YBIX"/>
    <property type="match status" value="1"/>
</dbReference>
<dbReference type="SMART" id="SM00702">
    <property type="entry name" value="P4Hc"/>
    <property type="match status" value="1"/>
</dbReference>
<protein>
    <submittedName>
        <fullName evidence="9">PKHD-type hydroxylase</fullName>
        <ecNumber evidence="9">1.14.11.-</ecNumber>
    </submittedName>
</protein>
<keyword evidence="2 7" id="KW-0479">Metal-binding</keyword>
<evidence type="ECO:0000259" key="8">
    <source>
        <dbReference type="PROSITE" id="PS51471"/>
    </source>
</evidence>
<organism evidence="9 10">
    <name type="scientific">Terricaulis silvestris</name>
    <dbReference type="NCBI Taxonomy" id="2686094"/>
    <lineage>
        <taxon>Bacteria</taxon>
        <taxon>Pseudomonadati</taxon>
        <taxon>Pseudomonadota</taxon>
        <taxon>Alphaproteobacteria</taxon>
        <taxon>Caulobacterales</taxon>
        <taxon>Caulobacteraceae</taxon>
        <taxon>Terricaulis</taxon>
    </lineage>
</organism>